<evidence type="ECO:0000313" key="3">
    <source>
        <dbReference type="Proteomes" id="UP001054252"/>
    </source>
</evidence>
<protein>
    <submittedName>
        <fullName evidence="2">Uncharacterized protein</fullName>
    </submittedName>
</protein>
<feature type="compositionally biased region" description="Low complexity" evidence="1">
    <location>
        <begin position="1"/>
        <end position="16"/>
    </location>
</feature>
<accession>A0AAV5JRL3</accession>
<comment type="caution">
    <text evidence="2">The sequence shown here is derived from an EMBL/GenBank/DDBJ whole genome shotgun (WGS) entry which is preliminary data.</text>
</comment>
<name>A0AAV5JRL3_9ROSI</name>
<evidence type="ECO:0000313" key="2">
    <source>
        <dbReference type="EMBL" id="GKV13942.1"/>
    </source>
</evidence>
<dbReference type="AlphaFoldDB" id="A0AAV5JRL3"/>
<keyword evidence="3" id="KW-1185">Reference proteome</keyword>
<evidence type="ECO:0000256" key="1">
    <source>
        <dbReference type="SAM" id="MobiDB-lite"/>
    </source>
</evidence>
<feature type="region of interest" description="Disordered" evidence="1">
    <location>
        <begin position="1"/>
        <end position="30"/>
    </location>
</feature>
<dbReference type="EMBL" id="BPVZ01000040">
    <property type="protein sequence ID" value="GKV13942.1"/>
    <property type="molecule type" value="Genomic_DNA"/>
</dbReference>
<gene>
    <name evidence="2" type="ORF">SLEP1_g24898</name>
</gene>
<sequence>MPNAGSGSSGGTSSAGKLTSHCSLGNPYKQRFSFSERHTVNHIT</sequence>
<proteinExistence type="predicted"/>
<reference evidence="2 3" key="1">
    <citation type="journal article" date="2021" name="Commun. Biol.">
        <title>The genome of Shorea leprosula (Dipterocarpaceae) highlights the ecological relevance of drought in aseasonal tropical rainforests.</title>
        <authorList>
            <person name="Ng K.K.S."/>
            <person name="Kobayashi M.J."/>
            <person name="Fawcett J.A."/>
            <person name="Hatakeyama M."/>
            <person name="Paape T."/>
            <person name="Ng C.H."/>
            <person name="Ang C.C."/>
            <person name="Tnah L.H."/>
            <person name="Lee C.T."/>
            <person name="Nishiyama T."/>
            <person name="Sese J."/>
            <person name="O'Brien M.J."/>
            <person name="Copetti D."/>
            <person name="Mohd Noor M.I."/>
            <person name="Ong R.C."/>
            <person name="Putra M."/>
            <person name="Sireger I.Z."/>
            <person name="Indrioko S."/>
            <person name="Kosugi Y."/>
            <person name="Izuno A."/>
            <person name="Isagi Y."/>
            <person name="Lee S.L."/>
            <person name="Shimizu K.K."/>
        </authorList>
    </citation>
    <scope>NUCLEOTIDE SEQUENCE [LARGE SCALE GENOMIC DNA]</scope>
    <source>
        <strain evidence="2">214</strain>
    </source>
</reference>
<organism evidence="2 3">
    <name type="scientific">Rubroshorea leprosula</name>
    <dbReference type="NCBI Taxonomy" id="152421"/>
    <lineage>
        <taxon>Eukaryota</taxon>
        <taxon>Viridiplantae</taxon>
        <taxon>Streptophyta</taxon>
        <taxon>Embryophyta</taxon>
        <taxon>Tracheophyta</taxon>
        <taxon>Spermatophyta</taxon>
        <taxon>Magnoliopsida</taxon>
        <taxon>eudicotyledons</taxon>
        <taxon>Gunneridae</taxon>
        <taxon>Pentapetalae</taxon>
        <taxon>rosids</taxon>
        <taxon>malvids</taxon>
        <taxon>Malvales</taxon>
        <taxon>Dipterocarpaceae</taxon>
        <taxon>Rubroshorea</taxon>
    </lineage>
</organism>
<dbReference type="Proteomes" id="UP001054252">
    <property type="component" value="Unassembled WGS sequence"/>
</dbReference>